<evidence type="ECO:0000313" key="2">
    <source>
        <dbReference type="Proteomes" id="UP000054241"/>
    </source>
</evidence>
<protein>
    <submittedName>
        <fullName evidence="1">Uncharacterized protein</fullName>
    </submittedName>
</protein>
<proteinExistence type="predicted"/>
<comment type="caution">
    <text evidence="1">The sequence shown here is derived from an EMBL/GenBank/DDBJ whole genome shotgun (WGS) entry which is preliminary data.</text>
</comment>
<evidence type="ECO:0000313" key="1">
    <source>
        <dbReference type="EMBL" id="KUM91340.1"/>
    </source>
</evidence>
<keyword evidence="2" id="KW-1185">Reference proteome</keyword>
<accession>A0A117PTX4</accession>
<dbReference type="EMBL" id="LMWL01000080">
    <property type="protein sequence ID" value="KUM91340.1"/>
    <property type="molecule type" value="Genomic_DNA"/>
</dbReference>
<reference evidence="1 2" key="1">
    <citation type="submission" date="2015-10" db="EMBL/GenBank/DDBJ databases">
        <title>Draft genome sequence of Streptomyces cellostaticus DSM 40189, type strain for the species Streptomyces cellostaticus.</title>
        <authorList>
            <person name="Ruckert C."/>
            <person name="Winkler A."/>
            <person name="Kalinowski J."/>
            <person name="Kampfer P."/>
            <person name="Glaeser S."/>
        </authorList>
    </citation>
    <scope>NUCLEOTIDE SEQUENCE [LARGE SCALE GENOMIC DNA]</scope>
    <source>
        <strain evidence="1 2">DSM 40189</strain>
    </source>
</reference>
<dbReference type="Proteomes" id="UP000054241">
    <property type="component" value="Unassembled WGS sequence"/>
</dbReference>
<sequence length="118" mass="12610">MYGGGKSVTIKHSLYAGSDYTMKDVARDASSKGATRIALGEAKGFHEGDTTYLFVDCSSVQDETKALVEVDITYQKTTDRAVIQKMASLAADTLRLEAQKLWTCDGADGLPKGSPQVG</sequence>
<dbReference type="STRING" id="67285.AQI88_37495"/>
<name>A0A117PTX4_9ACTN</name>
<dbReference type="AlphaFoldDB" id="A0A117PTX4"/>
<organism evidence="1 2">
    <name type="scientific">Streptomyces cellostaticus</name>
    <dbReference type="NCBI Taxonomy" id="67285"/>
    <lineage>
        <taxon>Bacteria</taxon>
        <taxon>Bacillati</taxon>
        <taxon>Actinomycetota</taxon>
        <taxon>Actinomycetes</taxon>
        <taxon>Kitasatosporales</taxon>
        <taxon>Streptomycetaceae</taxon>
        <taxon>Streptomyces</taxon>
    </lineage>
</organism>
<gene>
    <name evidence="1" type="ORF">AQI88_37495</name>
</gene>